<feature type="compositionally biased region" description="Polar residues" evidence="9">
    <location>
        <begin position="617"/>
        <end position="630"/>
    </location>
</feature>
<protein>
    <submittedName>
        <fullName evidence="15">Polyglutamine-repeat protein pqn-41</fullName>
    </submittedName>
</protein>
<dbReference type="SUPFAM" id="SSF57424">
    <property type="entry name" value="LDL receptor-like module"/>
    <property type="match status" value="1"/>
</dbReference>
<dbReference type="InterPro" id="IPR023415">
    <property type="entry name" value="LDLR_class-A_CS"/>
</dbReference>
<evidence type="ECO:0000256" key="4">
    <source>
        <dbReference type="ARBA" id="ARBA00022989"/>
    </source>
</evidence>
<evidence type="ECO:0000259" key="12">
    <source>
        <dbReference type="PROSITE" id="PS50948"/>
    </source>
</evidence>
<dbReference type="PROSITE" id="PS50986">
    <property type="entry name" value="MANSC"/>
    <property type="match status" value="1"/>
</dbReference>
<feature type="disulfide bond" evidence="8">
    <location>
        <begin position="230"/>
        <end position="248"/>
    </location>
</feature>
<dbReference type="PANTHER" id="PTHR46876">
    <property type="entry name" value="LOW-DENSITY LIPOPROTEIN RECEPTOR-RELATED PROTEIN 11"/>
    <property type="match status" value="1"/>
</dbReference>
<keyword evidence="2 10" id="KW-0812">Transmembrane</keyword>
<dbReference type="GeneID" id="101887211"/>
<evidence type="ECO:0000259" key="13">
    <source>
        <dbReference type="PROSITE" id="PS50986"/>
    </source>
</evidence>
<dbReference type="Gene3D" id="4.10.400.10">
    <property type="entry name" value="Low-density Lipoprotein Receptor"/>
    <property type="match status" value="1"/>
</dbReference>
<keyword evidence="14" id="KW-1185">Reference proteome</keyword>
<dbReference type="PROSITE" id="PS50948">
    <property type="entry name" value="PAN"/>
    <property type="match status" value="1"/>
</dbReference>
<dbReference type="Pfam" id="PF07502">
    <property type="entry name" value="MANEC"/>
    <property type="match status" value="1"/>
</dbReference>
<evidence type="ECO:0000256" key="10">
    <source>
        <dbReference type="SAM" id="Phobius"/>
    </source>
</evidence>
<feature type="compositionally biased region" description="Low complexity" evidence="9">
    <location>
        <begin position="441"/>
        <end position="453"/>
    </location>
</feature>
<keyword evidence="5 10" id="KW-0472">Membrane</keyword>
<feature type="compositionally biased region" description="Polar residues" evidence="9">
    <location>
        <begin position="556"/>
        <end position="570"/>
    </location>
</feature>
<evidence type="ECO:0000256" key="6">
    <source>
        <dbReference type="ARBA" id="ARBA00023157"/>
    </source>
</evidence>
<name>A0ABM3VKJ1_MUSDO</name>
<feature type="region of interest" description="Disordered" evidence="9">
    <location>
        <begin position="251"/>
        <end position="330"/>
    </location>
</feature>
<feature type="compositionally biased region" description="Basic residues" evidence="9">
    <location>
        <begin position="592"/>
        <end position="601"/>
    </location>
</feature>
<organism evidence="14 15">
    <name type="scientific">Musca domestica</name>
    <name type="common">House fly</name>
    <dbReference type="NCBI Taxonomy" id="7370"/>
    <lineage>
        <taxon>Eukaryota</taxon>
        <taxon>Metazoa</taxon>
        <taxon>Ecdysozoa</taxon>
        <taxon>Arthropoda</taxon>
        <taxon>Hexapoda</taxon>
        <taxon>Insecta</taxon>
        <taxon>Pterygota</taxon>
        <taxon>Neoptera</taxon>
        <taxon>Endopterygota</taxon>
        <taxon>Diptera</taxon>
        <taxon>Brachycera</taxon>
        <taxon>Muscomorpha</taxon>
        <taxon>Muscoidea</taxon>
        <taxon>Muscidae</taxon>
        <taxon>Musca</taxon>
    </lineage>
</organism>
<feature type="region of interest" description="Disordered" evidence="9">
    <location>
        <begin position="501"/>
        <end position="630"/>
    </location>
</feature>
<feature type="compositionally biased region" description="Polar residues" evidence="9">
    <location>
        <begin position="261"/>
        <end position="285"/>
    </location>
</feature>
<evidence type="ECO:0000256" key="3">
    <source>
        <dbReference type="ARBA" id="ARBA00022729"/>
    </source>
</evidence>
<feature type="signal peptide" evidence="11">
    <location>
        <begin position="1"/>
        <end position="22"/>
    </location>
</feature>
<keyword evidence="6 8" id="KW-1015">Disulfide bond</keyword>
<dbReference type="InterPro" id="IPR036055">
    <property type="entry name" value="LDL_receptor-like_sf"/>
</dbReference>
<dbReference type="SMART" id="SM00765">
    <property type="entry name" value="MANEC"/>
    <property type="match status" value="1"/>
</dbReference>
<keyword evidence="3 11" id="KW-0732">Signal</keyword>
<dbReference type="InterPro" id="IPR002172">
    <property type="entry name" value="LDrepeatLR_classA_rpt"/>
</dbReference>
<comment type="subcellular location">
    <subcellularLocation>
        <location evidence="1">Membrane</location>
        <topology evidence="1">Single-pass type I membrane protein</topology>
    </subcellularLocation>
</comment>
<evidence type="ECO:0000256" key="2">
    <source>
        <dbReference type="ARBA" id="ARBA00022692"/>
    </source>
</evidence>
<evidence type="ECO:0000313" key="15">
    <source>
        <dbReference type="RefSeq" id="XP_058986306.1"/>
    </source>
</evidence>
<feature type="compositionally biased region" description="Low complexity" evidence="9">
    <location>
        <begin position="286"/>
        <end position="319"/>
    </location>
</feature>
<dbReference type="InterPro" id="IPR013980">
    <property type="entry name" value="MANSC_dom"/>
</dbReference>
<keyword evidence="7" id="KW-0325">Glycoprotein</keyword>
<evidence type="ECO:0000256" key="11">
    <source>
        <dbReference type="SAM" id="SignalP"/>
    </source>
</evidence>
<dbReference type="SMART" id="SM00192">
    <property type="entry name" value="LDLa"/>
    <property type="match status" value="1"/>
</dbReference>
<proteinExistence type="predicted"/>
<feature type="compositionally biased region" description="Polar residues" evidence="9">
    <location>
        <begin position="508"/>
        <end position="520"/>
    </location>
</feature>
<evidence type="ECO:0000256" key="7">
    <source>
        <dbReference type="ARBA" id="ARBA00023180"/>
    </source>
</evidence>
<dbReference type="Proteomes" id="UP001652621">
    <property type="component" value="Unplaced"/>
</dbReference>
<feature type="domain" description="MANSC" evidence="13">
    <location>
        <begin position="60"/>
        <end position="137"/>
    </location>
</feature>
<dbReference type="InterPro" id="IPR011106">
    <property type="entry name" value="MANSC_N"/>
</dbReference>
<evidence type="ECO:0000256" key="1">
    <source>
        <dbReference type="ARBA" id="ARBA00004479"/>
    </source>
</evidence>
<evidence type="ECO:0000256" key="5">
    <source>
        <dbReference type="ARBA" id="ARBA00023136"/>
    </source>
</evidence>
<dbReference type="Pfam" id="PF00057">
    <property type="entry name" value="Ldl_recept_a"/>
    <property type="match status" value="1"/>
</dbReference>
<feature type="region of interest" description="Disordered" evidence="9">
    <location>
        <begin position="427"/>
        <end position="467"/>
    </location>
</feature>
<feature type="compositionally biased region" description="Low complexity" evidence="9">
    <location>
        <begin position="526"/>
        <end position="553"/>
    </location>
</feature>
<feature type="disulfide bond" evidence="8">
    <location>
        <begin position="223"/>
        <end position="235"/>
    </location>
</feature>
<dbReference type="CDD" id="cd00112">
    <property type="entry name" value="LDLa"/>
    <property type="match status" value="1"/>
</dbReference>
<dbReference type="PROSITE" id="PS50068">
    <property type="entry name" value="LDLRA_2"/>
    <property type="match status" value="1"/>
</dbReference>
<feature type="transmembrane region" description="Helical" evidence="10">
    <location>
        <begin position="670"/>
        <end position="692"/>
    </location>
</feature>
<feature type="compositionally biased region" description="Pro residues" evidence="9">
    <location>
        <begin position="454"/>
        <end position="464"/>
    </location>
</feature>
<dbReference type="PROSITE" id="PS01209">
    <property type="entry name" value="LDLRA_1"/>
    <property type="match status" value="1"/>
</dbReference>
<keyword evidence="4 10" id="KW-1133">Transmembrane helix</keyword>
<feature type="chain" id="PRO_5046569053" evidence="11">
    <location>
        <begin position="23"/>
        <end position="721"/>
    </location>
</feature>
<evidence type="ECO:0000313" key="14">
    <source>
        <dbReference type="Proteomes" id="UP001652621"/>
    </source>
</evidence>
<evidence type="ECO:0000256" key="8">
    <source>
        <dbReference type="PROSITE-ProRule" id="PRU00124"/>
    </source>
</evidence>
<feature type="compositionally biased region" description="Basic and acidic residues" evidence="9">
    <location>
        <begin position="602"/>
        <end position="611"/>
    </location>
</feature>
<dbReference type="InterPro" id="IPR003609">
    <property type="entry name" value="Pan_app"/>
</dbReference>
<comment type="caution">
    <text evidence="8">Lacks conserved residue(s) required for the propagation of feature annotation.</text>
</comment>
<dbReference type="RefSeq" id="XP_058986306.1">
    <property type="nucleotide sequence ID" value="XM_059130323.1"/>
</dbReference>
<sequence length="721" mass="78529">MINSPTSTLTIVFLILMKNVQHWSTHATKEVVNLDTLYDDKMHNLAKRMDLQVCLGQFDVHKNTIIRTGESQAIGGKYLQGLELDTMEECQRLCCETESCDVYIFESKKDGYCYLFECGTPENFHCKFTRHANYTSAVLTPVIRSTIEVTTPHPVVAHKTSSAISQQEWELSNLKMKPEVREKAAEMGLPALGVMNTNTNAKKSVVASSDVEVTNKVNSSVQCGRFQFACHSGECIAVYNACDGIPQCEDGSDEGPECSGANANTNNLTPSSKSSSDTQPNKASPQMTQYQSQAFMQQSAQQQLQNMQQIQPSSHQSQSAGVMPSVPVVNNREDPTVWETRKIVSGTPINVNNANVDLQNMNPISPGGSVASADGFTAYINNRQTAAATHGIYAPATSSDGSVPIANVVGGNSGGSTLEQSGLYVQHVTGGGQDPNGLYVQQQQQQQQQQHILLPPPPPPPPAPLNSNWQQQAILNQQKQQQQGLVISQQQQQQQIPLPQGSAYAMSNDGSTQQQQSQPVASIMMQQQQQQTQQQPAQLSVPSLSQQQQLQALGETKSSVGTSNHPSLTQIAKADDSDEYDDSEEKSTEPPKKHKHKKGKSKSKDLDKSAEPIEEASASQHSTASKTTSNSVKTIKTAVSPVHEQYEIIHQNMALEFRDHDGQSERPGGAVLSLTLGLLITAALAILIGCRMRTVGRRARRMGGKTPYSHEADFLVNGMYL</sequence>
<dbReference type="PANTHER" id="PTHR46876:SF1">
    <property type="entry name" value="LOW-DENSITY LIPOPROTEIN RECEPTOR-RELATED PROTEIN 11"/>
    <property type="match status" value="1"/>
</dbReference>
<feature type="domain" description="Apple" evidence="12">
    <location>
        <begin position="54"/>
        <end position="139"/>
    </location>
</feature>
<accession>A0ABM3VKJ1</accession>
<reference evidence="15" key="1">
    <citation type="submission" date="2025-08" db="UniProtKB">
        <authorList>
            <consortium name="RefSeq"/>
        </authorList>
    </citation>
    <scope>IDENTIFICATION</scope>
    <source>
        <strain evidence="15">Aabys</strain>
        <tissue evidence="15">Whole body</tissue>
    </source>
</reference>
<gene>
    <name evidence="15" type="primary">LOC101887211</name>
</gene>
<evidence type="ECO:0000256" key="9">
    <source>
        <dbReference type="SAM" id="MobiDB-lite"/>
    </source>
</evidence>